<keyword evidence="7" id="KW-1133">Transmembrane helix</keyword>
<dbReference type="PROSITE" id="PS50111">
    <property type="entry name" value="CHEMOTAXIS_TRANSDUC_2"/>
    <property type="match status" value="1"/>
</dbReference>
<sequence>MSIKMKLLIVLSINFLIPIFTFGFYSFNYLSPEEIRTVFIILGIVLIYACVQNYFVIKSIAKPLRMTKLALEKIADGDLNTTMDIKQKNELGDMARSLNRMTTNFKEMIQKIDSASTELAVSAESLTAVSEQTAAASEGVSHAVQEIAGGSAQSAQEADEASQLVGSLSDQLALVHKQAENISGFSTKANNASETGLEKMRHLNESFEASSVSLSSVRDVVVDLDDKIKDIEQVILSINAISEQTNLLALNASIEAARAGEQGKGFAVVADEVRKLAEQSAQATDRVKGTILSIQSQSKKAVEEMNRTKDSQTTQSKSVAETLMAFETIASVFEKVSDSIVTISREVNQINSSKDTVVQSITGITNMTKQSAAACQEASASTEEQVRAFSSVTHTAEQLNESSRELKKLINYFSI</sequence>
<dbReference type="Proteomes" id="UP000265801">
    <property type="component" value="Unassembled WGS sequence"/>
</dbReference>
<gene>
    <name evidence="10" type="ORF">D3H55_20020</name>
</gene>
<evidence type="ECO:0000313" key="11">
    <source>
        <dbReference type="Proteomes" id="UP000265801"/>
    </source>
</evidence>
<dbReference type="PROSITE" id="PS50885">
    <property type="entry name" value="HAMP"/>
    <property type="match status" value="1"/>
</dbReference>
<dbReference type="EMBL" id="QXIR01000037">
    <property type="protein sequence ID" value="RIW29012.1"/>
    <property type="molecule type" value="Genomic_DNA"/>
</dbReference>
<evidence type="ECO:0000259" key="9">
    <source>
        <dbReference type="PROSITE" id="PS50885"/>
    </source>
</evidence>
<dbReference type="InterPro" id="IPR003660">
    <property type="entry name" value="HAMP_dom"/>
</dbReference>
<organism evidence="10 11">
    <name type="scientific">Bacillus salacetis</name>
    <dbReference type="NCBI Taxonomy" id="2315464"/>
    <lineage>
        <taxon>Bacteria</taxon>
        <taxon>Bacillati</taxon>
        <taxon>Bacillota</taxon>
        <taxon>Bacilli</taxon>
        <taxon>Bacillales</taxon>
        <taxon>Bacillaceae</taxon>
        <taxon>Bacillus</taxon>
    </lineage>
</organism>
<evidence type="ECO:0000256" key="1">
    <source>
        <dbReference type="ARBA" id="ARBA00004236"/>
    </source>
</evidence>
<evidence type="ECO:0000256" key="5">
    <source>
        <dbReference type="ARBA" id="ARBA00029447"/>
    </source>
</evidence>
<dbReference type="AlphaFoldDB" id="A0A3A1QPK3"/>
<dbReference type="Gene3D" id="1.10.287.950">
    <property type="entry name" value="Methyl-accepting chemotaxis protein"/>
    <property type="match status" value="1"/>
</dbReference>
<dbReference type="OrthoDB" id="9760371at2"/>
<dbReference type="GO" id="GO:0005886">
    <property type="term" value="C:plasma membrane"/>
    <property type="evidence" value="ECO:0007669"/>
    <property type="project" value="UniProtKB-SubCell"/>
</dbReference>
<dbReference type="InterPro" id="IPR004089">
    <property type="entry name" value="MCPsignal_dom"/>
</dbReference>
<feature type="domain" description="HAMP" evidence="9">
    <location>
        <begin position="58"/>
        <end position="110"/>
    </location>
</feature>
<dbReference type="RefSeq" id="WP_119549079.1">
    <property type="nucleotide sequence ID" value="NZ_QXIR01000037.1"/>
</dbReference>
<keyword evidence="3 7" id="KW-0472">Membrane</keyword>
<keyword evidence="7" id="KW-0812">Transmembrane</keyword>
<comment type="similarity">
    <text evidence="5">Belongs to the methyl-accepting chemotaxis (MCP) protein family.</text>
</comment>
<protein>
    <submittedName>
        <fullName evidence="10">Methyl-accepting chemotaxis protein</fullName>
    </submittedName>
</protein>
<evidence type="ECO:0000256" key="4">
    <source>
        <dbReference type="ARBA" id="ARBA00023224"/>
    </source>
</evidence>
<feature type="transmembrane region" description="Helical" evidence="7">
    <location>
        <begin position="7"/>
        <end position="25"/>
    </location>
</feature>
<dbReference type="Pfam" id="PF00672">
    <property type="entry name" value="HAMP"/>
    <property type="match status" value="1"/>
</dbReference>
<comment type="subcellular location">
    <subcellularLocation>
        <location evidence="1">Cell membrane</location>
    </subcellularLocation>
</comment>
<dbReference type="SMART" id="SM00304">
    <property type="entry name" value="HAMP"/>
    <property type="match status" value="1"/>
</dbReference>
<dbReference type="SUPFAM" id="SSF58104">
    <property type="entry name" value="Methyl-accepting chemotaxis protein (MCP) signaling domain"/>
    <property type="match status" value="1"/>
</dbReference>
<evidence type="ECO:0000259" key="8">
    <source>
        <dbReference type="PROSITE" id="PS50111"/>
    </source>
</evidence>
<evidence type="ECO:0000256" key="7">
    <source>
        <dbReference type="SAM" id="Phobius"/>
    </source>
</evidence>
<keyword evidence="4 6" id="KW-0807">Transducer</keyword>
<accession>A0A3A1QPK3</accession>
<evidence type="ECO:0000256" key="3">
    <source>
        <dbReference type="ARBA" id="ARBA00023136"/>
    </source>
</evidence>
<dbReference type="SMART" id="SM00283">
    <property type="entry name" value="MA"/>
    <property type="match status" value="1"/>
</dbReference>
<feature type="domain" description="Methyl-accepting transducer" evidence="8">
    <location>
        <begin position="129"/>
        <end position="365"/>
    </location>
</feature>
<dbReference type="Pfam" id="PF00015">
    <property type="entry name" value="MCPsignal"/>
    <property type="match status" value="1"/>
</dbReference>
<dbReference type="CDD" id="cd06225">
    <property type="entry name" value="HAMP"/>
    <property type="match status" value="1"/>
</dbReference>
<dbReference type="PANTHER" id="PTHR32089:SF114">
    <property type="entry name" value="METHYL-ACCEPTING CHEMOTAXIS PROTEIN MCPB"/>
    <property type="match status" value="1"/>
</dbReference>
<comment type="caution">
    <text evidence="10">The sequence shown here is derived from an EMBL/GenBank/DDBJ whole genome shotgun (WGS) entry which is preliminary data.</text>
</comment>
<keyword evidence="11" id="KW-1185">Reference proteome</keyword>
<reference evidence="10 11" key="1">
    <citation type="submission" date="2018-09" db="EMBL/GenBank/DDBJ databases">
        <title>Bacillus saliacetes sp. nov., isolated from Thai shrimp paste (Ka-pi).</title>
        <authorList>
            <person name="Daroonpunt R."/>
            <person name="Tanasupawat S."/>
            <person name="Yiamsombut S."/>
        </authorList>
    </citation>
    <scope>NUCLEOTIDE SEQUENCE [LARGE SCALE GENOMIC DNA]</scope>
    <source>
        <strain evidence="10 11">SKP7-4</strain>
    </source>
</reference>
<dbReference type="GO" id="GO:0007165">
    <property type="term" value="P:signal transduction"/>
    <property type="evidence" value="ECO:0007669"/>
    <property type="project" value="UniProtKB-KW"/>
</dbReference>
<evidence type="ECO:0000256" key="6">
    <source>
        <dbReference type="PROSITE-ProRule" id="PRU00284"/>
    </source>
</evidence>
<name>A0A3A1QPK3_9BACI</name>
<keyword evidence="2" id="KW-1003">Cell membrane</keyword>
<dbReference type="PANTHER" id="PTHR32089">
    <property type="entry name" value="METHYL-ACCEPTING CHEMOTAXIS PROTEIN MCPB"/>
    <property type="match status" value="1"/>
</dbReference>
<evidence type="ECO:0000256" key="2">
    <source>
        <dbReference type="ARBA" id="ARBA00022475"/>
    </source>
</evidence>
<evidence type="ECO:0000313" key="10">
    <source>
        <dbReference type="EMBL" id="RIW29012.1"/>
    </source>
</evidence>
<dbReference type="Gene3D" id="6.10.340.10">
    <property type="match status" value="1"/>
</dbReference>
<proteinExistence type="inferred from homology"/>
<feature type="transmembrane region" description="Helical" evidence="7">
    <location>
        <begin position="37"/>
        <end position="57"/>
    </location>
</feature>